<evidence type="ECO:0000313" key="1">
    <source>
        <dbReference type="EMBL" id="TKK87017.1"/>
    </source>
</evidence>
<dbReference type="AlphaFoldDB" id="A0A4U3MGD3"/>
<accession>A0A4U3MGD3</accession>
<evidence type="ECO:0000313" key="2">
    <source>
        <dbReference type="Proteomes" id="UP000308705"/>
    </source>
</evidence>
<dbReference type="EMBL" id="SZQA01000018">
    <property type="protein sequence ID" value="TKK87017.1"/>
    <property type="molecule type" value="Genomic_DNA"/>
</dbReference>
<dbReference type="RefSeq" id="WP_137248541.1">
    <property type="nucleotide sequence ID" value="NZ_SZQA01000018.1"/>
</dbReference>
<dbReference type="Proteomes" id="UP000308705">
    <property type="component" value="Unassembled WGS sequence"/>
</dbReference>
<sequence length="163" mass="17639">MTGGERAYLEAAYGVTNRDGVTEYSAAVLEEGRALCGKPPTADWIIHNGKAGDERLAAAIEHLCPMFLDGLREARSKERVEREAQPSVELGFDDGVYTVGEDIMAGTYQTTGGRAGDCHWERSTENGDIIDSDLVRDAPKEVRVTVRTGEGFKSQGCGTWTPA</sequence>
<keyword evidence="2" id="KW-1185">Reference proteome</keyword>
<reference evidence="1 2" key="1">
    <citation type="submission" date="2019-04" db="EMBL/GenBank/DDBJ databases">
        <title>Herbidospora sp. NEAU-GS14.nov., a novel actinomycete isolated from soil.</title>
        <authorList>
            <person name="Han L."/>
        </authorList>
    </citation>
    <scope>NUCLEOTIDE SEQUENCE [LARGE SCALE GENOMIC DNA]</scope>
    <source>
        <strain evidence="1 2">NEAU-GS14</strain>
    </source>
</reference>
<comment type="caution">
    <text evidence="1">The sequence shown here is derived from an EMBL/GenBank/DDBJ whole genome shotgun (WGS) entry which is preliminary data.</text>
</comment>
<organism evidence="1 2">
    <name type="scientific">Herbidospora galbida</name>
    <dbReference type="NCBI Taxonomy" id="2575442"/>
    <lineage>
        <taxon>Bacteria</taxon>
        <taxon>Bacillati</taxon>
        <taxon>Actinomycetota</taxon>
        <taxon>Actinomycetes</taxon>
        <taxon>Streptosporangiales</taxon>
        <taxon>Streptosporangiaceae</taxon>
        <taxon>Herbidospora</taxon>
    </lineage>
</organism>
<protein>
    <submittedName>
        <fullName evidence="1">Uncharacterized protein</fullName>
    </submittedName>
</protein>
<proteinExistence type="predicted"/>
<gene>
    <name evidence="1" type="ORF">FDA94_19720</name>
</gene>
<dbReference type="OrthoDB" id="166978at2"/>
<name>A0A4U3MGD3_9ACTN</name>